<reference evidence="3 4" key="1">
    <citation type="submission" date="2023-02" db="EMBL/GenBank/DDBJ databases">
        <title>Genome sequence of Lentisphaera profundi SAORIC-696.</title>
        <authorList>
            <person name="Kim e."/>
            <person name="Cho J.-C."/>
            <person name="Choi A."/>
            <person name="Kang I."/>
        </authorList>
    </citation>
    <scope>NUCLEOTIDE SEQUENCE [LARGE SCALE GENOMIC DNA]</scope>
    <source>
        <strain evidence="3 4">SAORIC-696</strain>
    </source>
</reference>
<dbReference type="Pfam" id="PF00884">
    <property type="entry name" value="Sulfatase"/>
    <property type="match status" value="1"/>
</dbReference>
<feature type="chain" id="PRO_5046605166" evidence="1">
    <location>
        <begin position="21"/>
        <end position="492"/>
    </location>
</feature>
<gene>
    <name evidence="3" type="ORF">PQO03_05020</name>
</gene>
<dbReference type="InterPro" id="IPR000917">
    <property type="entry name" value="Sulfatase_N"/>
</dbReference>
<dbReference type="RefSeq" id="WP_274151627.1">
    <property type="nucleotide sequence ID" value="NZ_CP117811.1"/>
</dbReference>
<dbReference type="Gene3D" id="3.40.720.10">
    <property type="entry name" value="Alkaline Phosphatase, subunit A"/>
    <property type="match status" value="1"/>
</dbReference>
<protein>
    <submittedName>
        <fullName evidence="3">Sulfatase</fullName>
    </submittedName>
</protein>
<keyword evidence="1" id="KW-0732">Signal</keyword>
<proteinExistence type="predicted"/>
<feature type="signal peptide" evidence="1">
    <location>
        <begin position="1"/>
        <end position="20"/>
    </location>
</feature>
<name>A0ABY7VUB2_9BACT</name>
<evidence type="ECO:0000256" key="1">
    <source>
        <dbReference type="SAM" id="SignalP"/>
    </source>
</evidence>
<accession>A0ABY7VUB2</accession>
<keyword evidence="4" id="KW-1185">Reference proteome</keyword>
<dbReference type="CDD" id="cd16027">
    <property type="entry name" value="SGSH"/>
    <property type="match status" value="1"/>
</dbReference>
<evidence type="ECO:0000259" key="2">
    <source>
        <dbReference type="Pfam" id="PF00884"/>
    </source>
</evidence>
<evidence type="ECO:0000313" key="4">
    <source>
        <dbReference type="Proteomes" id="UP001214250"/>
    </source>
</evidence>
<feature type="domain" description="Sulfatase N-terminal" evidence="2">
    <location>
        <begin position="29"/>
        <end position="306"/>
    </location>
</feature>
<dbReference type="PANTHER" id="PTHR43751:SF1">
    <property type="entry name" value="SULFATASE ATSG-RELATED"/>
    <property type="match status" value="1"/>
</dbReference>
<organism evidence="3 4">
    <name type="scientific">Lentisphaera profundi</name>
    <dbReference type="NCBI Taxonomy" id="1658616"/>
    <lineage>
        <taxon>Bacteria</taxon>
        <taxon>Pseudomonadati</taxon>
        <taxon>Lentisphaerota</taxon>
        <taxon>Lentisphaeria</taxon>
        <taxon>Lentisphaerales</taxon>
        <taxon>Lentisphaeraceae</taxon>
        <taxon>Lentisphaera</taxon>
    </lineage>
</organism>
<evidence type="ECO:0000313" key="3">
    <source>
        <dbReference type="EMBL" id="WDE97312.1"/>
    </source>
</evidence>
<dbReference type="InterPro" id="IPR017850">
    <property type="entry name" value="Alkaline_phosphatase_core_sf"/>
</dbReference>
<dbReference type="EMBL" id="CP117811">
    <property type="protein sequence ID" value="WDE97312.1"/>
    <property type="molecule type" value="Genomic_DNA"/>
</dbReference>
<dbReference type="SUPFAM" id="SSF53649">
    <property type="entry name" value="Alkaline phosphatase-like"/>
    <property type="match status" value="1"/>
</dbReference>
<sequence length="492" mass="57065">MSCKLYQLLFLLTFLLSAHAQDKELRKKPNILWIVVEDMSSHFGYQGEKLVYTPNVDKLAKEGVVYNNAYVTSPVCSTSRSAMVTGMYQTSIGAHHHRSSRGTHKIYLPEGIKIIPEIFKEHGYYTCNMQESLTKPGKEDYNFVYKRQDLYDAPNWSKMAKSQPFFAQVQLRGGKLRNVAKWNKEVEQAIPENLVKPQDVNLPPYYPDCAEFRKDWAEYLNSVSYTDVAVGKIINRLKKDKLLDNTIIFFITDHGISQARGKQFMYDEGSRIPFVVWAPKLLKPQIKDELVCHIDMAATSLQFAGIKIPDYMEAKPLFNKDHKAREFMVSARDRCDETVDHIRSVRKGNFKYIKNHLPNRPYLQPCDYKDHKPWMLKLRELDKLGELNDVHKLLTAKTRPPEELYDLSLDPFEINNLANDKAYGSKLMDFRSILSKWIKETGDKGIKPESEESYDSDMKAYLDAFRKRKNTERIQSIESNISIMKKWAAEGK</sequence>
<dbReference type="InterPro" id="IPR052701">
    <property type="entry name" value="GAG_Ulvan_Degrading_Sulfatases"/>
</dbReference>
<dbReference type="PANTHER" id="PTHR43751">
    <property type="entry name" value="SULFATASE"/>
    <property type="match status" value="1"/>
</dbReference>
<dbReference type="Proteomes" id="UP001214250">
    <property type="component" value="Chromosome 1"/>
</dbReference>